<keyword evidence="1" id="KW-1133">Transmembrane helix</keyword>
<protein>
    <recommendedName>
        <fullName evidence="4">Carboxypeptidase regulatory-like domain-containing protein</fullName>
    </recommendedName>
</protein>
<proteinExistence type="predicted"/>
<organism evidence="2 3">
    <name type="scientific">Planctomicrobium piriforme</name>
    <dbReference type="NCBI Taxonomy" id="1576369"/>
    <lineage>
        <taxon>Bacteria</taxon>
        <taxon>Pseudomonadati</taxon>
        <taxon>Planctomycetota</taxon>
        <taxon>Planctomycetia</taxon>
        <taxon>Planctomycetales</taxon>
        <taxon>Planctomycetaceae</taxon>
        <taxon>Planctomicrobium</taxon>
    </lineage>
</organism>
<dbReference type="STRING" id="1576369.SAMN05421753_114143"/>
<evidence type="ECO:0000313" key="3">
    <source>
        <dbReference type="Proteomes" id="UP000199518"/>
    </source>
</evidence>
<keyword evidence="3" id="KW-1185">Reference proteome</keyword>
<evidence type="ECO:0000313" key="2">
    <source>
        <dbReference type="EMBL" id="SFJ01840.1"/>
    </source>
</evidence>
<dbReference type="Proteomes" id="UP000199518">
    <property type="component" value="Unassembled WGS sequence"/>
</dbReference>
<dbReference type="EMBL" id="FOQD01000014">
    <property type="protein sequence ID" value="SFJ01840.1"/>
    <property type="molecule type" value="Genomic_DNA"/>
</dbReference>
<reference evidence="3" key="1">
    <citation type="submission" date="2016-10" db="EMBL/GenBank/DDBJ databases">
        <authorList>
            <person name="Varghese N."/>
            <person name="Submissions S."/>
        </authorList>
    </citation>
    <scope>NUCLEOTIDE SEQUENCE [LARGE SCALE GENOMIC DNA]</scope>
    <source>
        <strain evidence="3">DSM 26348</strain>
    </source>
</reference>
<evidence type="ECO:0000256" key="1">
    <source>
        <dbReference type="SAM" id="Phobius"/>
    </source>
</evidence>
<dbReference type="AlphaFoldDB" id="A0A1I3MYH7"/>
<accession>A0A1I3MYH7</accession>
<keyword evidence="1" id="KW-0812">Transmembrane</keyword>
<sequence>MIASGTLNTNEVRWFAMSRTTLIAGIAAALLIVGCGRGPKLGDVEGVVTLDGKPVPYAVVIFVPQNVNPRVPSFGATDATGKYSLVISRDRRGAVLAEHEVQILTEKMSKRELQDLKETGAQVNTEFVPIPKKYRADGALKAEVKGGMNQIDFQLTSQ</sequence>
<evidence type="ECO:0008006" key="4">
    <source>
        <dbReference type="Google" id="ProtNLM"/>
    </source>
</evidence>
<name>A0A1I3MYH7_9PLAN</name>
<gene>
    <name evidence="2" type="ORF">SAMN05421753_114143</name>
</gene>
<keyword evidence="1" id="KW-0472">Membrane</keyword>
<feature type="transmembrane region" description="Helical" evidence="1">
    <location>
        <begin position="12"/>
        <end position="33"/>
    </location>
</feature>